<evidence type="ECO:0000259" key="9">
    <source>
        <dbReference type="PROSITE" id="PS50109"/>
    </source>
</evidence>
<dbReference type="SUPFAM" id="SSF48452">
    <property type="entry name" value="TPR-like"/>
    <property type="match status" value="3"/>
</dbReference>
<dbReference type="SMART" id="SM00028">
    <property type="entry name" value="TPR"/>
    <property type="match status" value="6"/>
</dbReference>
<dbReference type="PANTHER" id="PTHR41523:SF8">
    <property type="entry name" value="ETHYLENE RESPONSE SENSOR PROTEIN"/>
    <property type="match status" value="1"/>
</dbReference>
<evidence type="ECO:0000256" key="7">
    <source>
        <dbReference type="ARBA" id="ARBA00022840"/>
    </source>
</evidence>
<evidence type="ECO:0000256" key="2">
    <source>
        <dbReference type="ARBA" id="ARBA00012438"/>
    </source>
</evidence>
<keyword evidence="8" id="KW-1133">Transmembrane helix</keyword>
<evidence type="ECO:0000256" key="1">
    <source>
        <dbReference type="ARBA" id="ARBA00000085"/>
    </source>
</evidence>
<dbReference type="STRING" id="1792845.BC343_06385"/>
<evidence type="ECO:0000256" key="4">
    <source>
        <dbReference type="ARBA" id="ARBA00022679"/>
    </source>
</evidence>
<dbReference type="InterPro" id="IPR011990">
    <property type="entry name" value="TPR-like_helical_dom_sf"/>
</dbReference>
<comment type="catalytic activity">
    <reaction evidence="1">
        <text>ATP + protein L-histidine = ADP + protein N-phospho-L-histidine.</text>
        <dbReference type="EC" id="2.7.13.3"/>
    </reaction>
</comment>
<evidence type="ECO:0000313" key="10">
    <source>
        <dbReference type="EMBL" id="OOQ59776.1"/>
    </source>
</evidence>
<accession>A0A1S9PFP6</accession>
<keyword evidence="8" id="KW-0812">Transmembrane</keyword>
<evidence type="ECO:0000256" key="5">
    <source>
        <dbReference type="ARBA" id="ARBA00022741"/>
    </source>
</evidence>
<comment type="caution">
    <text evidence="10">The sequence shown here is derived from an EMBL/GenBank/DDBJ whole genome shotgun (WGS) entry which is preliminary data.</text>
</comment>
<dbReference type="GO" id="GO:0005524">
    <property type="term" value="F:ATP binding"/>
    <property type="evidence" value="ECO:0007669"/>
    <property type="project" value="UniProtKB-KW"/>
</dbReference>
<dbReference type="SMART" id="SM00387">
    <property type="entry name" value="HATPase_c"/>
    <property type="match status" value="1"/>
</dbReference>
<keyword evidence="8" id="KW-0472">Membrane</keyword>
<evidence type="ECO:0000256" key="6">
    <source>
        <dbReference type="ARBA" id="ARBA00022777"/>
    </source>
</evidence>
<proteinExistence type="predicted"/>
<keyword evidence="7" id="KW-0067">ATP-binding</keyword>
<dbReference type="Proteomes" id="UP000189739">
    <property type="component" value="Unassembled WGS sequence"/>
</dbReference>
<dbReference type="Pfam" id="PF02518">
    <property type="entry name" value="HATPase_c"/>
    <property type="match status" value="1"/>
</dbReference>
<gene>
    <name evidence="10" type="ORF">BC343_06385</name>
</gene>
<dbReference type="EC" id="2.7.13.3" evidence="2"/>
<protein>
    <recommendedName>
        <fullName evidence="2">histidine kinase</fullName>
        <ecNumber evidence="2">2.7.13.3</ecNumber>
    </recommendedName>
</protein>
<dbReference type="InterPro" id="IPR003594">
    <property type="entry name" value="HATPase_dom"/>
</dbReference>
<dbReference type="AlphaFoldDB" id="A0A1S9PFP6"/>
<keyword evidence="6" id="KW-0418">Kinase</keyword>
<feature type="domain" description="Histidine kinase" evidence="9">
    <location>
        <begin position="569"/>
        <end position="762"/>
    </location>
</feature>
<evidence type="ECO:0000313" key="11">
    <source>
        <dbReference type="Proteomes" id="UP000189739"/>
    </source>
</evidence>
<keyword evidence="5" id="KW-0547">Nucleotide-binding</keyword>
<evidence type="ECO:0000256" key="8">
    <source>
        <dbReference type="SAM" id="Phobius"/>
    </source>
</evidence>
<keyword evidence="3" id="KW-0597">Phosphoprotein</keyword>
<name>A0A1S9PFP6_9SPHI</name>
<keyword evidence="11" id="KW-1185">Reference proteome</keyword>
<evidence type="ECO:0000256" key="3">
    <source>
        <dbReference type="ARBA" id="ARBA00022553"/>
    </source>
</evidence>
<dbReference type="EMBL" id="MBTF01000012">
    <property type="protein sequence ID" value="OOQ59776.1"/>
    <property type="molecule type" value="Genomic_DNA"/>
</dbReference>
<dbReference type="SUPFAM" id="SSF55874">
    <property type="entry name" value="ATPase domain of HSP90 chaperone/DNA topoisomerase II/histidine kinase"/>
    <property type="match status" value="1"/>
</dbReference>
<dbReference type="PROSITE" id="PS50109">
    <property type="entry name" value="HIS_KIN"/>
    <property type="match status" value="1"/>
</dbReference>
<organism evidence="10 11">
    <name type="scientific">Mucilaginibacter pedocola</name>
    <dbReference type="NCBI Taxonomy" id="1792845"/>
    <lineage>
        <taxon>Bacteria</taxon>
        <taxon>Pseudomonadati</taxon>
        <taxon>Bacteroidota</taxon>
        <taxon>Sphingobacteriia</taxon>
        <taxon>Sphingobacteriales</taxon>
        <taxon>Sphingobacteriaceae</taxon>
        <taxon>Mucilaginibacter</taxon>
    </lineage>
</organism>
<feature type="transmembrane region" description="Helical" evidence="8">
    <location>
        <begin position="520"/>
        <end position="539"/>
    </location>
</feature>
<sequence>MLRCKHGGGNTRSNKPYMINLKAWAILIVLAAPCLCFGQTLPGPKTIDSLRRICEGAREDTACLNALGQMGRYYLLRRFKADSADVDTAGLYFNKQLALGQKMGAAGRIGRAEAWCNLGEVTFARKSFAGGKVYFMQAVNYYNTTGNKIMAGRMLLRFGKTAAENKWGLFPDALLADVTEAYNKALALFAAAGAVGDQVVAYTNFAMLHFTYGQYAQAEEDCMAAIKKFPTEGHPEFVKLYYVLAHIQRYHGNLNKALRYSLESLRLMEQATLMPDKLYLKSMLFGEIALIYDAMGQTENSIVWYKRTLALREGMHIKLEFKYRTAGFIAQGLIKQKKVKEAISIVLGVEKRHPTDNDYNKAIMSQIKAYCYDAVGNNAKAEEMYLLALKLFGKQKTDEIISLAKYDMAKFYIKRNDFKKAAFYFDEGIIAGMAVTRSRDWNMIAYKIDSARGNYLTALQHHIQYKAFNDSIFNIEKNKQLQELQVSYETDQKESDIRSLKKDSAFEHEKTIQANNMRNLTLAACALLVILLMLIFNNYKAKQRSNVVLNALVAEKDELLIEKEWLIKEIHHRVKNNLQIVMGLLQRQSAYIDNEAALQAIQISEARMHSIALIHQKLYQSESLGLISMPDYIEEMARYLKESSDLGSRILFEKHVDEISLDVGQAVPLGLILNEAVTNAIKYAYTPYENGVIYITLVENEAGHNQLIIADDGPGLPEGFKTEKVETLGINLMRGLAKQLCGTFEITSDQGCTICVTFKTEIFNKGKA</sequence>
<dbReference type="Gene3D" id="1.25.40.10">
    <property type="entry name" value="Tetratricopeptide repeat domain"/>
    <property type="match status" value="1"/>
</dbReference>
<dbReference type="InterPro" id="IPR019734">
    <property type="entry name" value="TPR_rpt"/>
</dbReference>
<dbReference type="GO" id="GO:0004673">
    <property type="term" value="F:protein histidine kinase activity"/>
    <property type="evidence" value="ECO:0007669"/>
    <property type="project" value="UniProtKB-EC"/>
</dbReference>
<dbReference type="PANTHER" id="PTHR41523">
    <property type="entry name" value="TWO-COMPONENT SYSTEM SENSOR PROTEIN"/>
    <property type="match status" value="1"/>
</dbReference>
<keyword evidence="4" id="KW-0808">Transferase</keyword>
<dbReference type="Pfam" id="PF07568">
    <property type="entry name" value="HisKA_2"/>
    <property type="match status" value="1"/>
</dbReference>
<reference evidence="10 11" key="1">
    <citation type="submission" date="2016-07" db="EMBL/GenBank/DDBJ databases">
        <title>Genomic analysis of zinc-resistant bacterium Mucilaginibacter pedocola TBZ30.</title>
        <authorList>
            <person name="Huang J."/>
            <person name="Tang J."/>
        </authorList>
    </citation>
    <scope>NUCLEOTIDE SEQUENCE [LARGE SCALE GENOMIC DNA]</scope>
    <source>
        <strain evidence="10 11">TBZ30</strain>
    </source>
</reference>
<dbReference type="Gene3D" id="3.30.565.10">
    <property type="entry name" value="Histidine kinase-like ATPase, C-terminal domain"/>
    <property type="match status" value="1"/>
</dbReference>
<dbReference type="InterPro" id="IPR036890">
    <property type="entry name" value="HATPase_C_sf"/>
</dbReference>
<dbReference type="Gene3D" id="3.30.450.20">
    <property type="entry name" value="PAS domain"/>
    <property type="match status" value="1"/>
</dbReference>
<dbReference type="InterPro" id="IPR011495">
    <property type="entry name" value="Sig_transdc_His_kin_sub2_dim/P"/>
</dbReference>
<dbReference type="InterPro" id="IPR005467">
    <property type="entry name" value="His_kinase_dom"/>
</dbReference>